<keyword evidence="1" id="KW-0472">Membrane</keyword>
<keyword evidence="1" id="KW-1133">Transmembrane helix</keyword>
<organism evidence="2 3">
    <name type="scientific">Colletotrichum liriopes</name>
    <dbReference type="NCBI Taxonomy" id="708192"/>
    <lineage>
        <taxon>Eukaryota</taxon>
        <taxon>Fungi</taxon>
        <taxon>Dikarya</taxon>
        <taxon>Ascomycota</taxon>
        <taxon>Pezizomycotina</taxon>
        <taxon>Sordariomycetes</taxon>
        <taxon>Hypocreomycetidae</taxon>
        <taxon>Glomerellales</taxon>
        <taxon>Glomerellaceae</taxon>
        <taxon>Colletotrichum</taxon>
        <taxon>Colletotrichum spaethianum species complex</taxon>
    </lineage>
</organism>
<gene>
    <name evidence="2" type="ORF">ColLi_09820</name>
</gene>
<sequence length="146" mass="15823">MSVPHPQHQPVSTGTLIGLLSTSFVAWLIIGALAYSDATFVSDDILPFFTAPLSVILVTCLVLVTAEVPSIYYTAAITGFGISAVYSLVSGGWANNHRRIFLAFGGLFGGLLLEAFTGLHTFCTRWLETTLASAQREKRRKDEQVD</sequence>
<reference evidence="2 3" key="1">
    <citation type="submission" date="2021-07" db="EMBL/GenBank/DDBJ databases">
        <title>Genome data of Colletotrichum spaethianum.</title>
        <authorList>
            <person name="Utami Y.D."/>
            <person name="Hiruma K."/>
        </authorList>
    </citation>
    <scope>NUCLEOTIDE SEQUENCE [LARGE SCALE GENOMIC DNA]</scope>
    <source>
        <strain evidence="2 3">MAFF 242679</strain>
    </source>
</reference>
<evidence type="ECO:0000256" key="1">
    <source>
        <dbReference type="SAM" id="Phobius"/>
    </source>
</evidence>
<dbReference type="AlphaFoldDB" id="A0AA37LWD9"/>
<evidence type="ECO:0000313" key="3">
    <source>
        <dbReference type="Proteomes" id="UP001055172"/>
    </source>
</evidence>
<feature type="transmembrane region" description="Helical" evidence="1">
    <location>
        <begin position="45"/>
        <end position="64"/>
    </location>
</feature>
<feature type="transmembrane region" description="Helical" evidence="1">
    <location>
        <begin position="101"/>
        <end position="122"/>
    </location>
</feature>
<dbReference type="Proteomes" id="UP001055172">
    <property type="component" value="Unassembled WGS sequence"/>
</dbReference>
<name>A0AA37LWD9_9PEZI</name>
<keyword evidence="1" id="KW-0812">Transmembrane</keyword>
<evidence type="ECO:0000313" key="2">
    <source>
        <dbReference type="EMBL" id="GJC86982.1"/>
    </source>
</evidence>
<protein>
    <submittedName>
        <fullName evidence="2">Uncharacterized protein</fullName>
    </submittedName>
</protein>
<keyword evidence="3" id="KW-1185">Reference proteome</keyword>
<accession>A0AA37LWD9</accession>
<dbReference type="EMBL" id="BPPX01000024">
    <property type="protein sequence ID" value="GJC86982.1"/>
    <property type="molecule type" value="Genomic_DNA"/>
</dbReference>
<comment type="caution">
    <text evidence="2">The sequence shown here is derived from an EMBL/GenBank/DDBJ whole genome shotgun (WGS) entry which is preliminary data.</text>
</comment>
<feature type="transmembrane region" description="Helical" evidence="1">
    <location>
        <begin position="70"/>
        <end position="89"/>
    </location>
</feature>
<feature type="transmembrane region" description="Helical" evidence="1">
    <location>
        <begin position="12"/>
        <end position="33"/>
    </location>
</feature>
<proteinExistence type="predicted"/>